<organism evidence="2 3">
    <name type="scientific">Cryobacterium breve</name>
    <dbReference type="NCBI Taxonomy" id="1259258"/>
    <lineage>
        <taxon>Bacteria</taxon>
        <taxon>Bacillati</taxon>
        <taxon>Actinomycetota</taxon>
        <taxon>Actinomycetes</taxon>
        <taxon>Micrococcales</taxon>
        <taxon>Microbacteriaceae</taxon>
        <taxon>Cryobacterium</taxon>
    </lineage>
</organism>
<feature type="region of interest" description="Disordered" evidence="1">
    <location>
        <begin position="76"/>
        <end position="117"/>
    </location>
</feature>
<evidence type="ECO:0000313" key="3">
    <source>
        <dbReference type="Proteomes" id="UP000298355"/>
    </source>
</evidence>
<proteinExistence type="predicted"/>
<gene>
    <name evidence="2" type="ORF">E3O65_08575</name>
</gene>
<name>A0ABY2J3Q9_9MICO</name>
<reference evidence="2 3" key="1">
    <citation type="submission" date="2019-03" db="EMBL/GenBank/DDBJ databases">
        <title>Genomics of glacier-inhabiting Cryobacterium strains.</title>
        <authorList>
            <person name="Liu Q."/>
            <person name="Xin Y.-H."/>
        </authorList>
    </citation>
    <scope>NUCLEOTIDE SEQUENCE [LARGE SCALE GENOMIC DNA]</scope>
    <source>
        <strain evidence="2 3">TMT4-23</strain>
    </source>
</reference>
<accession>A0ABY2J3Q9</accession>
<dbReference type="EMBL" id="SOGJ01000021">
    <property type="protein sequence ID" value="TFC98383.1"/>
    <property type="molecule type" value="Genomic_DNA"/>
</dbReference>
<feature type="compositionally biased region" description="Polar residues" evidence="1">
    <location>
        <begin position="22"/>
        <end position="44"/>
    </location>
</feature>
<evidence type="ECO:0000256" key="1">
    <source>
        <dbReference type="SAM" id="MobiDB-lite"/>
    </source>
</evidence>
<dbReference type="Proteomes" id="UP000298355">
    <property type="component" value="Unassembled WGS sequence"/>
</dbReference>
<feature type="compositionally biased region" description="Basic and acidic residues" evidence="1">
    <location>
        <begin position="82"/>
        <end position="117"/>
    </location>
</feature>
<keyword evidence="3" id="KW-1185">Reference proteome</keyword>
<feature type="region of interest" description="Disordered" evidence="1">
    <location>
        <begin position="1"/>
        <end position="44"/>
    </location>
</feature>
<sequence length="117" mass="12379">MPQYPSVGGTSPPTLLPRAGDSQPSGTSLVTQPNRPRSENFVNFNDISRKAQDFLKTEKGEKLADKILDGGAAAANKVTGNKHAEKVQNARDAADKHLGRGDGPTDRDARGTGPDAR</sequence>
<protein>
    <submittedName>
        <fullName evidence="2">Antitoxin</fullName>
    </submittedName>
</protein>
<comment type="caution">
    <text evidence="2">The sequence shown here is derived from an EMBL/GenBank/DDBJ whole genome shotgun (WGS) entry which is preliminary data.</text>
</comment>
<evidence type="ECO:0000313" key="2">
    <source>
        <dbReference type="EMBL" id="TFC98383.1"/>
    </source>
</evidence>